<keyword evidence="3 4" id="KW-0440">LIM domain</keyword>
<dbReference type="SMART" id="SM00132">
    <property type="entry name" value="LIM"/>
    <property type="match status" value="1"/>
</dbReference>
<dbReference type="InParanoid" id="A0A4W6E372"/>
<dbReference type="InterPro" id="IPR001781">
    <property type="entry name" value="Znf_LIM"/>
</dbReference>
<reference evidence="7" key="1">
    <citation type="submission" date="2015-09" db="EMBL/GenBank/DDBJ databases">
        <authorList>
            <person name="Sai Rama Sridatta P."/>
        </authorList>
    </citation>
    <scope>NUCLEOTIDE SEQUENCE [LARGE SCALE GENOMIC DNA]</scope>
</reference>
<dbReference type="InterPro" id="IPR047172">
    <property type="entry name" value="Ajuba-like"/>
</dbReference>
<dbReference type="GO" id="GO:0035331">
    <property type="term" value="P:negative regulation of hippo signaling"/>
    <property type="evidence" value="ECO:0007669"/>
    <property type="project" value="TreeGrafter"/>
</dbReference>
<evidence type="ECO:0000256" key="1">
    <source>
        <dbReference type="ARBA" id="ARBA00022723"/>
    </source>
</evidence>
<evidence type="ECO:0000313" key="7">
    <source>
        <dbReference type="Proteomes" id="UP000314980"/>
    </source>
</evidence>
<keyword evidence="2 4" id="KW-0862">Zinc</keyword>
<organism evidence="6 7">
    <name type="scientific">Lates calcarifer</name>
    <name type="common">Barramundi</name>
    <name type="synonym">Holocentrus calcarifer</name>
    <dbReference type="NCBI Taxonomy" id="8187"/>
    <lineage>
        <taxon>Eukaryota</taxon>
        <taxon>Metazoa</taxon>
        <taxon>Chordata</taxon>
        <taxon>Craniata</taxon>
        <taxon>Vertebrata</taxon>
        <taxon>Euteleostomi</taxon>
        <taxon>Actinopterygii</taxon>
        <taxon>Neopterygii</taxon>
        <taxon>Teleostei</taxon>
        <taxon>Neoteleostei</taxon>
        <taxon>Acanthomorphata</taxon>
        <taxon>Carangaria</taxon>
        <taxon>Carangaria incertae sedis</taxon>
        <taxon>Centropomidae</taxon>
        <taxon>Lates</taxon>
    </lineage>
</organism>
<feature type="domain" description="LIM zinc-binding" evidence="5">
    <location>
        <begin position="1"/>
        <end position="50"/>
    </location>
</feature>
<dbReference type="PANTHER" id="PTHR24219">
    <property type="entry name" value="LIM DOMAIN-CONTAINING PROTEIN JUB"/>
    <property type="match status" value="1"/>
</dbReference>
<evidence type="ECO:0000259" key="5">
    <source>
        <dbReference type="PROSITE" id="PS50023"/>
    </source>
</evidence>
<dbReference type="Proteomes" id="UP000314980">
    <property type="component" value="Unassembled WGS sequence"/>
</dbReference>
<dbReference type="GO" id="GO:0005634">
    <property type="term" value="C:nucleus"/>
    <property type="evidence" value="ECO:0007669"/>
    <property type="project" value="TreeGrafter"/>
</dbReference>
<dbReference type="GO" id="GO:0005667">
    <property type="term" value="C:transcription regulator complex"/>
    <property type="evidence" value="ECO:0007669"/>
    <property type="project" value="TreeGrafter"/>
</dbReference>
<accession>A0A4W6E372</accession>
<evidence type="ECO:0000256" key="4">
    <source>
        <dbReference type="PROSITE-ProRule" id="PRU00125"/>
    </source>
</evidence>
<dbReference type="GO" id="GO:0046872">
    <property type="term" value="F:metal ion binding"/>
    <property type="evidence" value="ECO:0007669"/>
    <property type="project" value="UniProtKB-KW"/>
</dbReference>
<dbReference type="Pfam" id="PF00412">
    <property type="entry name" value="LIM"/>
    <property type="match status" value="1"/>
</dbReference>
<evidence type="ECO:0000313" key="6">
    <source>
        <dbReference type="Ensembl" id="ENSLCAP00010032977.1"/>
    </source>
</evidence>
<dbReference type="STRING" id="8187.ENSLCAP00010032977"/>
<reference evidence="6" key="3">
    <citation type="submission" date="2025-09" db="UniProtKB">
        <authorList>
            <consortium name="Ensembl"/>
        </authorList>
    </citation>
    <scope>IDENTIFICATION</scope>
</reference>
<dbReference type="PANTHER" id="PTHR24219:SF4">
    <property type="entry name" value="LIM DOMAIN-CONTAINING PROTEIN JUB"/>
    <property type="match status" value="1"/>
</dbReference>
<dbReference type="GO" id="GO:0005912">
    <property type="term" value="C:adherens junction"/>
    <property type="evidence" value="ECO:0007669"/>
    <property type="project" value="TreeGrafter"/>
</dbReference>
<keyword evidence="7" id="KW-1185">Reference proteome</keyword>
<dbReference type="GeneTree" id="ENSGT00940000159019"/>
<dbReference type="Ensembl" id="ENSLCAT00010033765.1">
    <property type="protein sequence ID" value="ENSLCAP00010032977.1"/>
    <property type="gene ID" value="ENSLCAG00010015535.1"/>
</dbReference>
<keyword evidence="1 4" id="KW-0479">Metal-binding</keyword>
<evidence type="ECO:0000256" key="3">
    <source>
        <dbReference type="ARBA" id="ARBA00023038"/>
    </source>
</evidence>
<name>A0A4W6E372_LATCA</name>
<protein>
    <recommendedName>
        <fullName evidence="5">LIM zinc-binding domain-containing protein</fullName>
    </recommendedName>
</protein>
<dbReference type="GO" id="GO:0003714">
    <property type="term" value="F:transcription corepressor activity"/>
    <property type="evidence" value="ECO:0007669"/>
    <property type="project" value="TreeGrafter"/>
</dbReference>
<dbReference type="SUPFAM" id="SSF57716">
    <property type="entry name" value="Glucocorticoid receptor-like (DNA-binding domain)"/>
    <property type="match status" value="1"/>
</dbReference>
<sequence length="87" mass="9698">MCVLQAHGKSYHSCCFRCVICKQGLEGQPFTVDSDSRVYCVSDYHKIRAPCCAVCRTPNTGSTESIRVVSSNRNYHVECYSGEVNLV</sequence>
<dbReference type="GO" id="GO:0001666">
    <property type="term" value="P:response to hypoxia"/>
    <property type="evidence" value="ECO:0007669"/>
    <property type="project" value="TreeGrafter"/>
</dbReference>
<dbReference type="Gene3D" id="2.10.110.10">
    <property type="entry name" value="Cysteine Rich Protein"/>
    <property type="match status" value="2"/>
</dbReference>
<dbReference type="AlphaFoldDB" id="A0A4W6E372"/>
<proteinExistence type="predicted"/>
<reference evidence="6" key="2">
    <citation type="submission" date="2025-08" db="UniProtKB">
        <authorList>
            <consortium name="Ensembl"/>
        </authorList>
    </citation>
    <scope>IDENTIFICATION</scope>
</reference>
<dbReference type="GO" id="GO:0000932">
    <property type="term" value="C:P-body"/>
    <property type="evidence" value="ECO:0007669"/>
    <property type="project" value="TreeGrafter"/>
</dbReference>
<evidence type="ECO:0000256" key="2">
    <source>
        <dbReference type="ARBA" id="ARBA00022833"/>
    </source>
</evidence>
<dbReference type="GO" id="GO:0007010">
    <property type="term" value="P:cytoskeleton organization"/>
    <property type="evidence" value="ECO:0007669"/>
    <property type="project" value="TreeGrafter"/>
</dbReference>
<dbReference type="PROSITE" id="PS50023">
    <property type="entry name" value="LIM_DOMAIN_2"/>
    <property type="match status" value="1"/>
</dbReference>